<sequence length="2039" mass="226341">MGDDSEWMKLPIDQKCEHKVWKARLNGYEEALKLFQRIEDEKSPEWGKYLGLIKKFVTESNAVAQLKGLEAALAYIENAHVAGKTTAEVVSGVVTKVFNQPKARAKELGTDICLMYIEIEKAEVVQDELLKGLDNKNPKIVVACIETLRKALSEFGSKIVTLKPVVKVLPKQFESREKAVRDEAKLLAIEIYKWIRDALRPPLQNINSVQLKELEEEWVKLPSSPPKQSRFLRSQQDLKAKFEQHQAQGEQSEGEDEVETAAAVDPYELLEAVEVLSKMPKDFYEKIEAKKWQERKEALEAVDALTKNPKLENGDYGDLVRALKKVVGKDANVMLVSMAAKCLAGLASGLRKKFGTYAGQVVPTILEKFKEKKPQVVQALQEAIDAIFLTTTLQNLSEDILGVMDNKNPSIKQQASLFLARSFRHCTQATLPKSILKPFCAALIKQVNDSAPEVRDAAFEALGTAMKVVGEKAVNPFLADLDKLKLDKIKECADKVELPGGRKGGGGGGGSVGDKKPATKAPPPAEAPPKSSAPPKKTQTAAASKPSAGPPKKGKPLSAAGGKTKKTSDSKEVTESELSAEVCEDLAAGVLPASCLQQLDSANWKERLASMEEFQRAVETMDKAVMPCQALVRMLAKKPGWKETNFQVMQMKLHIVALIAQRGQFSKTSASMVLDGLVDKIGDVKCGSNAKEGLTAIGEACSLPWTAEQVVSTAFSQKNPKNQAETLNWLANAMKEFGFAGINVKAFINNVKTALGATNPAVRTSAISLLGVMYLYMGAPLRMFFEDEKPALLSQIDAEFEKMQGQSPPAPIRSIKKAAVEEEGDEAEEQDEDGRGHDIMDLLPRTDISDKITSDLVSKIGDKNWKIRKEGLDETASIVSEAKFITVNLGELPLALKGRLSDSNKILVQQTLTILQQLATAMGPGLKQHVKALGIPVITVLGDSKPNVRAAAMTTLQSWVEQTGMKEWLEGEDLSEELKRENPFLRQEVLGWLAEKLPTMRTVPGDLMLCIPQLYACLEDRNGDVRKKAQDALPTFMMHLGYDKMNKATGKLKPASKDQVVAMLEKARAVMPAKPAAPAVKAGGGKGPAEPSRSASASRSQPASDDVDIKTEAKKVRGGVAAKKPPSPPEEPIPPPPSKDKDNNTSKKPPSKGKAAAGSQQGAAAKKPPAKGPKDDEDKSGPIFILIPNAKEQRIKEEKQLKILKWNFITPRDEYVEQLKTQMSTCFAKWLQDELFHFDFQRHVKAIGVMIERLESESEATISCLDLILKWFTLRFFDTNTTVLMKVLEYLKLLFAMLNRENYHLTEYEANSFVPYLILKVGESKDVVRKDVRAILTMLCKVYPASKVFPFLMDGTKSKNSKQRAECLEELGCLIEGYGMNVCQPTPAKSLKEIAVHIGDRDTSVRNAALNTVVAVYNVCGDQVYKLIGNLSEKDMSMLEERIKRSAKKTPAAPAAKQSVPERSQREHPTNPNATFLRKPAQEDPNKLNQARQNTQHSESSHPSIPKEFQLDLDMIEMDQSRVCELPDLVQHKLDELLEPIMIPEPKIRSVSPHFDDLHNSTASTINFVISQVASGDINTSIQALAQIDEVLRQEDKAEVMSGHIDQFLIATFMQLRLIYSTHMADDRLDKKDIIKLYSCIIGNMLSLFSMESLAREASMGVLKDLMHGLITLMLDGRVEDIEEGQQLIRSVNLLVIRVLEKSDQTNMISQLLASEDSLVTTAGPPMSSELVMKCLWRMIRFLPETINSINLDRILLDVHNFMKVFPKEKLKQLKSDVPHRTLKTLLHTLCKLTGAKILDHLSMIENRNESELEAHLRRVIKHSGNLSGLKSDRGNEKIGLRTDRMSKAKVSDILSEIFKKIGSKENTKEGLTELYEYKQKYSDADLEPFLKNTSQFFQSYVERGLRMIESEREGKARIQTSAVIPQHGVDSSLSSNEELKPAVYYERLKILRQRQGLENTSRQRPPISSLLTSKPSVASSTDMLHSKLSQLKESRELYQQEHNAHSHSPTHAHTRSASPAANLDDLKKRLERIKSNRQ</sequence>
<evidence type="ECO:0000256" key="11">
    <source>
        <dbReference type="ARBA" id="ARBA00023306"/>
    </source>
</evidence>
<dbReference type="PANTHER" id="PTHR12609">
    <property type="entry name" value="MICROTUBULE ASSOCIATED PROTEIN XMAP215"/>
    <property type="match status" value="1"/>
</dbReference>
<dbReference type="Pfam" id="PF21041">
    <property type="entry name" value="XMAP215_CLASP_TOG"/>
    <property type="match status" value="5"/>
</dbReference>
<dbReference type="FunFam" id="1.25.10.10:FF:000052">
    <property type="entry name" value="Cytoskeleton associated protein 5"/>
    <property type="match status" value="1"/>
</dbReference>
<dbReference type="SUPFAM" id="SSF48371">
    <property type="entry name" value="ARM repeat"/>
    <property type="match status" value="2"/>
</dbReference>
<comment type="similarity">
    <text evidence="13">Belongs to the TOG/XMAP215 family.</text>
</comment>
<accession>A0A7N6ACA5</accession>
<feature type="compositionally biased region" description="Low complexity" evidence="15">
    <location>
        <begin position="1146"/>
        <end position="1167"/>
    </location>
</feature>
<keyword evidence="9" id="KW-0995">Kinetochore</keyword>
<reference evidence="17" key="3">
    <citation type="submission" date="2025-09" db="UniProtKB">
        <authorList>
            <consortium name="Ensembl"/>
        </authorList>
    </citation>
    <scope>IDENTIFICATION</scope>
</reference>
<feature type="domain" description="TOG" evidence="16">
    <location>
        <begin position="1"/>
        <end position="227"/>
    </location>
</feature>
<dbReference type="Gene3D" id="1.25.10.10">
    <property type="entry name" value="Leucine-rich Repeat Variant"/>
    <property type="match status" value="5"/>
</dbReference>
<feature type="region of interest" description="Disordered" evidence="15">
    <location>
        <begin position="1999"/>
        <end position="2026"/>
    </location>
</feature>
<keyword evidence="18" id="KW-1185">Reference proteome</keyword>
<evidence type="ECO:0000256" key="9">
    <source>
        <dbReference type="ARBA" id="ARBA00022838"/>
    </source>
</evidence>
<keyword evidence="8" id="KW-0498">Mitosis</keyword>
<feature type="region of interest" description="Disordered" evidence="15">
    <location>
        <begin position="1070"/>
        <end position="1182"/>
    </location>
</feature>
<feature type="region of interest" description="Disordered" evidence="15">
    <location>
        <begin position="1443"/>
        <end position="1505"/>
    </location>
</feature>
<dbReference type="InterPro" id="IPR048491">
    <property type="entry name" value="XMAP215_CLASP_TOG"/>
</dbReference>
<feature type="compositionally biased region" description="Gly residues" evidence="15">
    <location>
        <begin position="501"/>
        <end position="512"/>
    </location>
</feature>
<reference evidence="17" key="1">
    <citation type="submission" date="2021-04" db="EMBL/GenBank/DDBJ databases">
        <authorList>
            <consortium name="Wellcome Sanger Institute Data Sharing"/>
        </authorList>
    </citation>
    <scope>NUCLEOTIDE SEQUENCE [LARGE SCALE GENOMIC DNA]</scope>
</reference>
<dbReference type="InterPro" id="IPR034085">
    <property type="entry name" value="TOG"/>
</dbReference>
<keyword evidence="10" id="KW-0206">Cytoskeleton</keyword>
<dbReference type="GO" id="GO:0007051">
    <property type="term" value="P:spindle organization"/>
    <property type="evidence" value="ECO:0007669"/>
    <property type="project" value="InterPro"/>
</dbReference>
<protein>
    <recommendedName>
        <fullName evidence="16">TOG domain-containing protein</fullName>
    </recommendedName>
</protein>
<dbReference type="FunFam" id="1.25.10.10:FF:000050">
    <property type="entry name" value="Cytoskeleton-associated protein 5 isoform X1"/>
    <property type="match status" value="1"/>
</dbReference>
<feature type="domain" description="TOG" evidence="16">
    <location>
        <begin position="268"/>
        <end position="505"/>
    </location>
</feature>
<dbReference type="GO" id="GO:0005813">
    <property type="term" value="C:centrosome"/>
    <property type="evidence" value="ECO:0007669"/>
    <property type="project" value="UniProtKB-SubCell"/>
</dbReference>
<feature type="region of interest" description="Disordered" evidence="15">
    <location>
        <begin position="1957"/>
        <end position="1986"/>
    </location>
</feature>
<evidence type="ECO:0000256" key="4">
    <source>
        <dbReference type="ARBA" id="ARBA00022454"/>
    </source>
</evidence>
<dbReference type="InterPro" id="IPR016024">
    <property type="entry name" value="ARM-type_fold"/>
</dbReference>
<feature type="domain" description="TOG" evidence="16">
    <location>
        <begin position="577"/>
        <end position="809"/>
    </location>
</feature>
<evidence type="ECO:0000256" key="6">
    <source>
        <dbReference type="ARBA" id="ARBA00022618"/>
    </source>
</evidence>
<dbReference type="SMART" id="SM01349">
    <property type="entry name" value="TOG"/>
    <property type="match status" value="5"/>
</dbReference>
<feature type="domain" description="TOG" evidence="16">
    <location>
        <begin position="841"/>
        <end position="1073"/>
    </location>
</feature>
<feature type="compositionally biased region" description="Low complexity" evidence="15">
    <location>
        <begin position="528"/>
        <end position="562"/>
    </location>
</feature>
<comment type="subcellular location">
    <subcellularLocation>
        <location evidence="2">Chromosome</location>
        <location evidence="2">Centromere</location>
        <location evidence="2">Kinetochore</location>
    </subcellularLocation>
    <subcellularLocation>
        <location evidence="1">Cytoplasm</location>
        <location evidence="1">Cytoskeleton</location>
        <location evidence="1">Microtubule organizing center</location>
        <location evidence="1">Centrosome</location>
    </subcellularLocation>
    <subcellularLocation>
        <location evidence="3">Cytoplasm</location>
        <location evidence="3">Cytoskeleton</location>
        <location evidence="3">Spindle pole</location>
    </subcellularLocation>
</comment>
<evidence type="ECO:0000313" key="18">
    <source>
        <dbReference type="Proteomes" id="UP000265040"/>
    </source>
</evidence>
<evidence type="ECO:0000256" key="13">
    <source>
        <dbReference type="ARBA" id="ARBA00025722"/>
    </source>
</evidence>
<dbReference type="Proteomes" id="UP000265040">
    <property type="component" value="Chromosome 6"/>
</dbReference>
<feature type="compositionally biased region" description="Polar residues" evidence="15">
    <location>
        <begin position="1487"/>
        <end position="1503"/>
    </location>
</feature>
<feature type="compositionally biased region" description="Polar residues" evidence="15">
    <location>
        <begin position="1970"/>
        <end position="1986"/>
    </location>
</feature>
<evidence type="ECO:0000256" key="5">
    <source>
        <dbReference type="ARBA" id="ARBA00022490"/>
    </source>
</evidence>
<evidence type="ECO:0000256" key="8">
    <source>
        <dbReference type="ARBA" id="ARBA00022776"/>
    </source>
</evidence>
<feature type="repeat" description="HEAT" evidence="14">
    <location>
        <begin position="439"/>
        <end position="477"/>
    </location>
</feature>
<dbReference type="FunFam" id="1.25.10.10:FF:000063">
    <property type="entry name" value="Putative cytoskeleton-associated protein 5"/>
    <property type="match status" value="1"/>
</dbReference>
<dbReference type="FunFam" id="1.25.10.10:FF:000019">
    <property type="entry name" value="Cytoskeleton-associated protein 5"/>
    <property type="match status" value="1"/>
</dbReference>
<keyword evidence="7" id="KW-0677">Repeat</keyword>
<dbReference type="Ensembl" id="ENSATET00000071682.2">
    <property type="protein sequence ID" value="ENSATEP00000046283.2"/>
    <property type="gene ID" value="ENSATEG00000005337.3"/>
</dbReference>
<evidence type="ECO:0000313" key="17">
    <source>
        <dbReference type="Ensembl" id="ENSATEP00000046283.2"/>
    </source>
</evidence>
<dbReference type="GO" id="GO:0051301">
    <property type="term" value="P:cell division"/>
    <property type="evidence" value="ECO:0007669"/>
    <property type="project" value="UniProtKB-KW"/>
</dbReference>
<keyword evidence="4" id="KW-0158">Chromosome</keyword>
<dbReference type="GO" id="GO:0046785">
    <property type="term" value="P:microtubule polymerization"/>
    <property type="evidence" value="ECO:0007669"/>
    <property type="project" value="InterPro"/>
</dbReference>
<reference evidence="17" key="2">
    <citation type="submission" date="2025-08" db="UniProtKB">
        <authorList>
            <consortium name="Ensembl"/>
        </authorList>
    </citation>
    <scope>IDENTIFICATION</scope>
</reference>
<keyword evidence="6" id="KW-0132">Cell division</keyword>
<feature type="region of interest" description="Disordered" evidence="15">
    <location>
        <begin position="496"/>
        <end position="578"/>
    </location>
</feature>
<dbReference type="GeneTree" id="ENSGT00390000014757"/>
<keyword evidence="11" id="KW-0131">Cell cycle</keyword>
<feature type="repeat" description="HEAT" evidence="14">
    <location>
        <begin position="1010"/>
        <end position="1047"/>
    </location>
</feature>
<evidence type="ECO:0000256" key="2">
    <source>
        <dbReference type="ARBA" id="ARBA00004629"/>
    </source>
</evidence>
<evidence type="ECO:0000259" key="16">
    <source>
        <dbReference type="SMART" id="SM01349"/>
    </source>
</evidence>
<dbReference type="InterPro" id="IPR011989">
    <property type="entry name" value="ARM-like"/>
</dbReference>
<dbReference type="InterPro" id="IPR021133">
    <property type="entry name" value="HEAT_type_2"/>
</dbReference>
<evidence type="ECO:0000256" key="1">
    <source>
        <dbReference type="ARBA" id="ARBA00004300"/>
    </source>
</evidence>
<keyword evidence="5" id="KW-0963">Cytoplasm</keyword>
<dbReference type="GO" id="GO:0000776">
    <property type="term" value="C:kinetochore"/>
    <property type="evidence" value="ECO:0007669"/>
    <property type="project" value="UniProtKB-KW"/>
</dbReference>
<feature type="domain" description="TOG" evidence="16">
    <location>
        <begin position="1214"/>
        <end position="1452"/>
    </location>
</feature>
<feature type="compositionally biased region" description="Pro residues" evidence="15">
    <location>
        <begin position="1125"/>
        <end position="1137"/>
    </location>
</feature>
<evidence type="ECO:0000256" key="10">
    <source>
        <dbReference type="ARBA" id="ARBA00023212"/>
    </source>
</evidence>
<name>A0A7N6ACA5_ANATE</name>
<evidence type="ECO:0000256" key="7">
    <source>
        <dbReference type="ARBA" id="ARBA00022737"/>
    </source>
</evidence>
<dbReference type="InterPro" id="IPR045110">
    <property type="entry name" value="XMAP215"/>
</dbReference>
<feature type="compositionally biased region" description="Low complexity" evidence="15">
    <location>
        <begin position="1070"/>
        <end position="1081"/>
    </location>
</feature>
<dbReference type="GO" id="GO:0000922">
    <property type="term" value="C:spindle pole"/>
    <property type="evidence" value="ECO:0007669"/>
    <property type="project" value="UniProtKB-SubCell"/>
</dbReference>
<dbReference type="PROSITE" id="PS50077">
    <property type="entry name" value="HEAT_REPEAT"/>
    <property type="match status" value="2"/>
</dbReference>
<evidence type="ECO:0000256" key="12">
    <source>
        <dbReference type="ARBA" id="ARBA00023328"/>
    </source>
</evidence>
<organism evidence="17 18">
    <name type="scientific">Anabas testudineus</name>
    <name type="common">Climbing perch</name>
    <name type="synonym">Anthias testudineus</name>
    <dbReference type="NCBI Taxonomy" id="64144"/>
    <lineage>
        <taxon>Eukaryota</taxon>
        <taxon>Metazoa</taxon>
        <taxon>Chordata</taxon>
        <taxon>Craniata</taxon>
        <taxon>Vertebrata</taxon>
        <taxon>Euteleostomi</taxon>
        <taxon>Actinopterygii</taxon>
        <taxon>Neopterygii</taxon>
        <taxon>Teleostei</taxon>
        <taxon>Neoteleostei</taxon>
        <taxon>Acanthomorphata</taxon>
        <taxon>Anabantaria</taxon>
        <taxon>Anabantiformes</taxon>
        <taxon>Anabantoidei</taxon>
        <taxon>Anabantidae</taxon>
        <taxon>Anabas</taxon>
    </lineage>
</organism>
<dbReference type="FunFam" id="1.25.10.10:FF:000068">
    <property type="entry name" value="cytoskeleton-associated protein 5 isoform X1"/>
    <property type="match status" value="1"/>
</dbReference>
<evidence type="ECO:0000256" key="14">
    <source>
        <dbReference type="PROSITE-ProRule" id="PRU00103"/>
    </source>
</evidence>
<gene>
    <name evidence="17" type="primary">CKAP5</name>
</gene>
<dbReference type="GO" id="GO:0030951">
    <property type="term" value="P:establishment or maintenance of microtubule cytoskeleton polarity"/>
    <property type="evidence" value="ECO:0007669"/>
    <property type="project" value="InterPro"/>
</dbReference>
<keyword evidence="12" id="KW-0137">Centromere</keyword>
<proteinExistence type="inferred from homology"/>
<dbReference type="GO" id="GO:0061863">
    <property type="term" value="F:microtubule plus end polymerase"/>
    <property type="evidence" value="ECO:0007669"/>
    <property type="project" value="InterPro"/>
</dbReference>
<dbReference type="GO" id="GO:0051010">
    <property type="term" value="F:microtubule plus-end binding"/>
    <property type="evidence" value="ECO:0007669"/>
    <property type="project" value="InterPro"/>
</dbReference>
<evidence type="ECO:0000256" key="3">
    <source>
        <dbReference type="ARBA" id="ARBA00004647"/>
    </source>
</evidence>
<feature type="compositionally biased region" description="Low complexity" evidence="15">
    <location>
        <begin position="1088"/>
        <end position="1104"/>
    </location>
</feature>
<evidence type="ECO:0000256" key="15">
    <source>
        <dbReference type="SAM" id="MobiDB-lite"/>
    </source>
</evidence>